<gene>
    <name evidence="2" type="ORF">AAFF_G00280060</name>
</gene>
<dbReference type="EMBL" id="JAINUG010000390">
    <property type="protein sequence ID" value="KAJ8372677.1"/>
    <property type="molecule type" value="Genomic_DNA"/>
</dbReference>
<comment type="caution">
    <text evidence="2">The sequence shown here is derived from an EMBL/GenBank/DDBJ whole genome shotgun (WGS) entry which is preliminary data.</text>
</comment>
<evidence type="ECO:0000313" key="3">
    <source>
        <dbReference type="Proteomes" id="UP001221898"/>
    </source>
</evidence>
<organism evidence="2 3">
    <name type="scientific">Aldrovandia affinis</name>
    <dbReference type="NCBI Taxonomy" id="143900"/>
    <lineage>
        <taxon>Eukaryota</taxon>
        <taxon>Metazoa</taxon>
        <taxon>Chordata</taxon>
        <taxon>Craniata</taxon>
        <taxon>Vertebrata</taxon>
        <taxon>Euteleostomi</taxon>
        <taxon>Actinopterygii</taxon>
        <taxon>Neopterygii</taxon>
        <taxon>Teleostei</taxon>
        <taxon>Notacanthiformes</taxon>
        <taxon>Halosauridae</taxon>
        <taxon>Aldrovandia</taxon>
    </lineage>
</organism>
<evidence type="ECO:0000256" key="1">
    <source>
        <dbReference type="SAM" id="MobiDB-lite"/>
    </source>
</evidence>
<feature type="region of interest" description="Disordered" evidence="1">
    <location>
        <begin position="1"/>
        <end position="62"/>
    </location>
</feature>
<feature type="compositionally biased region" description="Basic and acidic residues" evidence="1">
    <location>
        <begin position="1"/>
        <end position="11"/>
    </location>
</feature>
<keyword evidence="3" id="KW-1185">Reference proteome</keyword>
<feature type="compositionally biased region" description="Low complexity" evidence="1">
    <location>
        <begin position="47"/>
        <end position="60"/>
    </location>
</feature>
<sequence>MSTQDTRRENTEAQSPPDNNEELGQLPFQGEGGSPRSICSPRSLAESLPGLPGSPLRLGPGPRPVCALACQRLCQGTGAHGAGLTQGSAPWGEEAKPP</sequence>
<accession>A0AAD7W1Q9</accession>
<name>A0AAD7W1Q9_9TELE</name>
<proteinExistence type="predicted"/>
<evidence type="ECO:0000313" key="2">
    <source>
        <dbReference type="EMBL" id="KAJ8372677.1"/>
    </source>
</evidence>
<reference evidence="2" key="1">
    <citation type="journal article" date="2023" name="Science">
        <title>Genome structures resolve the early diversification of teleost fishes.</title>
        <authorList>
            <person name="Parey E."/>
            <person name="Louis A."/>
            <person name="Montfort J."/>
            <person name="Bouchez O."/>
            <person name="Roques C."/>
            <person name="Iampietro C."/>
            <person name="Lluch J."/>
            <person name="Castinel A."/>
            <person name="Donnadieu C."/>
            <person name="Desvignes T."/>
            <person name="Floi Bucao C."/>
            <person name="Jouanno E."/>
            <person name="Wen M."/>
            <person name="Mejri S."/>
            <person name="Dirks R."/>
            <person name="Jansen H."/>
            <person name="Henkel C."/>
            <person name="Chen W.J."/>
            <person name="Zahm M."/>
            <person name="Cabau C."/>
            <person name="Klopp C."/>
            <person name="Thompson A.W."/>
            <person name="Robinson-Rechavi M."/>
            <person name="Braasch I."/>
            <person name="Lecointre G."/>
            <person name="Bobe J."/>
            <person name="Postlethwait J.H."/>
            <person name="Berthelot C."/>
            <person name="Roest Crollius H."/>
            <person name="Guiguen Y."/>
        </authorList>
    </citation>
    <scope>NUCLEOTIDE SEQUENCE</scope>
    <source>
        <strain evidence="2">NC1722</strain>
    </source>
</reference>
<dbReference type="Proteomes" id="UP001221898">
    <property type="component" value="Unassembled WGS sequence"/>
</dbReference>
<dbReference type="AlphaFoldDB" id="A0AAD7W1Q9"/>
<feature type="region of interest" description="Disordered" evidence="1">
    <location>
        <begin position="77"/>
        <end position="98"/>
    </location>
</feature>
<protein>
    <submittedName>
        <fullName evidence="2">Uncharacterized protein</fullName>
    </submittedName>
</protein>